<feature type="transmembrane region" description="Helical" evidence="6">
    <location>
        <begin position="208"/>
        <end position="232"/>
    </location>
</feature>
<accession>A0A1S6HIR5</accession>
<dbReference type="NCBIfam" id="NF007130">
    <property type="entry name" value="PRK09575.1"/>
    <property type="match status" value="1"/>
</dbReference>
<evidence type="ECO:0000256" key="1">
    <source>
        <dbReference type="ARBA" id="ARBA00004651"/>
    </source>
</evidence>
<keyword evidence="8" id="KW-1185">Reference proteome</keyword>
<dbReference type="GO" id="GO:0015297">
    <property type="term" value="F:antiporter activity"/>
    <property type="evidence" value="ECO:0007669"/>
    <property type="project" value="InterPro"/>
</dbReference>
<feature type="transmembrane region" description="Helical" evidence="6">
    <location>
        <begin position="153"/>
        <end position="174"/>
    </location>
</feature>
<keyword evidence="5 6" id="KW-0472">Membrane</keyword>
<feature type="transmembrane region" description="Helical" evidence="6">
    <location>
        <begin position="61"/>
        <end position="83"/>
    </location>
</feature>
<dbReference type="KEGG" id="spsw:Sps_00203"/>
<dbReference type="InterPro" id="IPR002528">
    <property type="entry name" value="MATE_fam"/>
</dbReference>
<comment type="subcellular location">
    <subcellularLocation>
        <location evidence="1">Cell membrane</location>
        <topology evidence="1">Multi-pass membrane protein</topology>
    </subcellularLocation>
</comment>
<name>A0A1S6HIR5_9GAMM</name>
<feature type="transmembrane region" description="Helical" evidence="6">
    <location>
        <begin position="292"/>
        <end position="310"/>
    </location>
</feature>
<dbReference type="OrthoDB" id="9811110at2"/>
<gene>
    <name evidence="7" type="ORF">Sps_00203</name>
</gene>
<keyword evidence="3 6" id="KW-0812">Transmembrane</keyword>
<dbReference type="AlphaFoldDB" id="A0A1S6HIR5"/>
<dbReference type="GO" id="GO:0005886">
    <property type="term" value="C:plasma membrane"/>
    <property type="evidence" value="ECO:0007669"/>
    <property type="project" value="UniProtKB-SubCell"/>
</dbReference>
<evidence type="ECO:0000256" key="5">
    <source>
        <dbReference type="ARBA" id="ARBA00023136"/>
    </source>
</evidence>
<feature type="transmembrane region" description="Helical" evidence="6">
    <location>
        <begin position="260"/>
        <end position="280"/>
    </location>
</feature>
<dbReference type="GO" id="GO:0042910">
    <property type="term" value="F:xenobiotic transmembrane transporter activity"/>
    <property type="evidence" value="ECO:0007669"/>
    <property type="project" value="InterPro"/>
</dbReference>
<evidence type="ECO:0000256" key="2">
    <source>
        <dbReference type="ARBA" id="ARBA00022475"/>
    </source>
</evidence>
<dbReference type="Pfam" id="PF01554">
    <property type="entry name" value="MatE"/>
    <property type="match status" value="2"/>
</dbReference>
<dbReference type="RefSeq" id="WP_077750778.1">
    <property type="nucleotide sequence ID" value="NZ_CP014782.1"/>
</dbReference>
<dbReference type="EMBL" id="CP014782">
    <property type="protein sequence ID" value="AQS35423.1"/>
    <property type="molecule type" value="Genomic_DNA"/>
</dbReference>
<feature type="transmembrane region" description="Helical" evidence="6">
    <location>
        <begin position="21"/>
        <end position="41"/>
    </location>
</feature>
<evidence type="ECO:0000313" key="7">
    <source>
        <dbReference type="EMBL" id="AQS35423.1"/>
    </source>
</evidence>
<proteinExistence type="predicted"/>
<reference evidence="7 8" key="1">
    <citation type="submission" date="2016-03" db="EMBL/GenBank/DDBJ databases">
        <title>Complete genome sequence of Shewanella psychrophila WP2, a deep sea bacterium isolated from west Pacific sediment.</title>
        <authorList>
            <person name="Xu G."/>
            <person name="Jian H."/>
        </authorList>
    </citation>
    <scope>NUCLEOTIDE SEQUENCE [LARGE SCALE GENOMIC DNA]</scope>
    <source>
        <strain evidence="7 8">WP2</strain>
    </source>
</reference>
<dbReference type="InterPro" id="IPR051327">
    <property type="entry name" value="MATE_MepA_subfamily"/>
</dbReference>
<evidence type="ECO:0000313" key="8">
    <source>
        <dbReference type="Proteomes" id="UP000189545"/>
    </source>
</evidence>
<sequence>MQANDQISIPDSSNKSINRTFWRYAIPSVAAMLVNSFYQIIDGIFIGQYVGHEGLAGINMAWPIIYVFAGIGLMIGMGSGSLISRSRGEEQVSSSVKSDALTHSNKTNRTLTTAIFLILVFGILGSILLSISGTHLLQIQGGIDNTLLLGQQYIGPFIWTLVFTILASAMPILIRNDESPNIATGLMIMGACINILLDYLFIVRMDMALHGAGVATVAAQVTVSLCGLAYFLSSTTRLKVGNLTLKLSAMRFDSRLAKQILLLGASSFVMYLYTSFVFALHNRLFMEYGSPVTVGAFAIVGYLMVLYYFIAEGLGEGMQPPVSYFFGAKQTENIKKVLVLATKVTITAGIVWLLILNLFPSNIIGMFNSEDTALIEEATTGIRLHLFAMFLDGYLVLAIMFFMAVNQGKKALGISIGNMLIQLPFLYFLPPLFGVTGVWLAMPISNIVMFLIVAPMVWHHLKTDKDREVNQLLGSRA</sequence>
<evidence type="ECO:0000256" key="4">
    <source>
        <dbReference type="ARBA" id="ARBA00022989"/>
    </source>
</evidence>
<dbReference type="Proteomes" id="UP000189545">
    <property type="component" value="Chromosome"/>
</dbReference>
<feature type="transmembrane region" description="Helical" evidence="6">
    <location>
        <begin position="436"/>
        <end position="458"/>
    </location>
</feature>
<keyword evidence="2" id="KW-1003">Cell membrane</keyword>
<feature type="transmembrane region" description="Helical" evidence="6">
    <location>
        <begin position="111"/>
        <end position="133"/>
    </location>
</feature>
<dbReference type="STRING" id="225848.Sps_00203"/>
<dbReference type="PANTHER" id="PTHR43823:SF3">
    <property type="entry name" value="MULTIDRUG EXPORT PROTEIN MEPA"/>
    <property type="match status" value="1"/>
</dbReference>
<dbReference type="InterPro" id="IPR045070">
    <property type="entry name" value="MATE_MepA-like"/>
</dbReference>
<evidence type="ECO:0000256" key="3">
    <source>
        <dbReference type="ARBA" id="ARBA00022692"/>
    </source>
</evidence>
<feature type="transmembrane region" description="Helical" evidence="6">
    <location>
        <begin position="411"/>
        <end position="430"/>
    </location>
</feature>
<organism evidence="7 8">
    <name type="scientific">Shewanella psychrophila</name>
    <dbReference type="NCBI Taxonomy" id="225848"/>
    <lineage>
        <taxon>Bacteria</taxon>
        <taxon>Pseudomonadati</taxon>
        <taxon>Pseudomonadota</taxon>
        <taxon>Gammaproteobacteria</taxon>
        <taxon>Alteromonadales</taxon>
        <taxon>Shewanellaceae</taxon>
        <taxon>Shewanella</taxon>
    </lineage>
</organism>
<keyword evidence="4 6" id="KW-1133">Transmembrane helix</keyword>
<feature type="transmembrane region" description="Helical" evidence="6">
    <location>
        <begin position="384"/>
        <end position="404"/>
    </location>
</feature>
<feature type="transmembrane region" description="Helical" evidence="6">
    <location>
        <begin position="181"/>
        <end position="202"/>
    </location>
</feature>
<protein>
    <submittedName>
        <fullName evidence="7">Na+-driven multidrug efflux pump</fullName>
    </submittedName>
</protein>
<feature type="transmembrane region" description="Helical" evidence="6">
    <location>
        <begin position="337"/>
        <end position="359"/>
    </location>
</feature>
<dbReference type="PANTHER" id="PTHR43823">
    <property type="entry name" value="SPORULATION PROTEIN YKVU"/>
    <property type="match status" value="1"/>
</dbReference>
<dbReference type="CDD" id="cd13143">
    <property type="entry name" value="MATE_MepA_like"/>
    <property type="match status" value="1"/>
</dbReference>
<evidence type="ECO:0000256" key="6">
    <source>
        <dbReference type="SAM" id="Phobius"/>
    </source>
</evidence>